<dbReference type="InterPro" id="IPR050065">
    <property type="entry name" value="GlmU-like"/>
</dbReference>
<dbReference type="PANTHER" id="PTHR43584:SF8">
    <property type="entry name" value="N-ACETYLMURAMATE ALPHA-1-PHOSPHATE URIDYLYLTRANSFERASE"/>
    <property type="match status" value="1"/>
</dbReference>
<proteinExistence type="predicted"/>
<dbReference type="OrthoDB" id="9775031at2"/>
<dbReference type="Proteomes" id="UP000000602">
    <property type="component" value="Chromosome"/>
</dbReference>
<dbReference type="EMBL" id="CR522870">
    <property type="protein sequence ID" value="CAG37652.1"/>
    <property type="molecule type" value="Genomic_DNA"/>
</dbReference>
<dbReference type="HOGENOM" id="CLU_086901_0_0_7"/>
<dbReference type="SUPFAM" id="SSF51161">
    <property type="entry name" value="Trimeric LpxA-like enzymes"/>
    <property type="match status" value="1"/>
</dbReference>
<dbReference type="eggNOG" id="COG1207">
    <property type="taxonomic scope" value="Bacteria"/>
</dbReference>
<dbReference type="KEGG" id="dps:DP2923"/>
<dbReference type="RefSeq" id="WP_011190164.1">
    <property type="nucleotide sequence ID" value="NC_006138.1"/>
</dbReference>
<dbReference type="STRING" id="177439.DP2923"/>
<gene>
    <name evidence="3" type="ordered locus">DP2923</name>
</gene>
<dbReference type="InterPro" id="IPR011004">
    <property type="entry name" value="Trimer_LpxA-like_sf"/>
</dbReference>
<dbReference type="CDD" id="cd05636">
    <property type="entry name" value="LbH_G1P_TT_C_like"/>
    <property type="match status" value="1"/>
</dbReference>
<organism evidence="3 4">
    <name type="scientific">Desulfotalea psychrophila (strain LSv54 / DSM 12343)</name>
    <dbReference type="NCBI Taxonomy" id="177439"/>
    <lineage>
        <taxon>Bacteria</taxon>
        <taxon>Pseudomonadati</taxon>
        <taxon>Thermodesulfobacteriota</taxon>
        <taxon>Desulfobulbia</taxon>
        <taxon>Desulfobulbales</taxon>
        <taxon>Desulfocapsaceae</taxon>
        <taxon>Desulfotalea</taxon>
    </lineage>
</organism>
<name>Q6AJ28_DESPS</name>
<sequence length="265" mass="28698">MLHPASFFNLTLFKHQNLFPAEAPVWTALTRLKSYMNKYRYPQMSHPLLKPGLPLPEPLIWHEERLISTQGKEIVLGDACKQGLIIKDNGRILEGASLIMAGASLIGDQISLGKGVLVETGAMIKSPTIIGDYCEIRQGAYLRGYCLAGAGCVLGHSTEIKHSIMLDGAKAGHFNYLGDSILGNNTNLGAGTKLANLRFLPGNVHILHDKKQIDSGLRKFGAIMGDDSQTGCNSVTSPGTVLGKKCMLMPNTTTKSGYHPDKTRI</sequence>
<reference evidence="4" key="1">
    <citation type="journal article" date="2004" name="Environ. Microbiol.">
        <title>The genome of Desulfotalea psychrophila, a sulfate-reducing bacterium from permanently cold Arctic sediments.</title>
        <authorList>
            <person name="Rabus R."/>
            <person name="Ruepp A."/>
            <person name="Frickey T."/>
            <person name="Rattei T."/>
            <person name="Fartmann B."/>
            <person name="Stark M."/>
            <person name="Bauer M."/>
            <person name="Zibat A."/>
            <person name="Lombardot T."/>
            <person name="Becker I."/>
            <person name="Amann J."/>
            <person name="Gellner K."/>
            <person name="Teeling H."/>
            <person name="Leuschner W.D."/>
            <person name="Gloeckner F.-O."/>
            <person name="Lupas A.N."/>
            <person name="Amann R."/>
            <person name="Klenk H.-P."/>
        </authorList>
    </citation>
    <scope>NUCLEOTIDE SEQUENCE [LARGE SCALE GENOMIC DNA]</scope>
    <source>
        <strain evidence="4">DSM 12343 / LSv54</strain>
    </source>
</reference>
<dbReference type="GO" id="GO:0016746">
    <property type="term" value="F:acyltransferase activity"/>
    <property type="evidence" value="ECO:0007669"/>
    <property type="project" value="UniProtKB-KW"/>
</dbReference>
<dbReference type="Gene3D" id="2.160.10.10">
    <property type="entry name" value="Hexapeptide repeat proteins"/>
    <property type="match status" value="1"/>
</dbReference>
<keyword evidence="4" id="KW-1185">Reference proteome</keyword>
<dbReference type="PANTHER" id="PTHR43584">
    <property type="entry name" value="NUCLEOTIDYL TRANSFERASE"/>
    <property type="match status" value="1"/>
</dbReference>
<evidence type="ECO:0000256" key="2">
    <source>
        <dbReference type="ARBA" id="ARBA00023315"/>
    </source>
</evidence>
<dbReference type="AlphaFoldDB" id="Q6AJ28"/>
<evidence type="ECO:0000313" key="4">
    <source>
        <dbReference type="Proteomes" id="UP000000602"/>
    </source>
</evidence>
<dbReference type="GO" id="GO:0016779">
    <property type="term" value="F:nucleotidyltransferase activity"/>
    <property type="evidence" value="ECO:0007669"/>
    <property type="project" value="UniProtKB-ARBA"/>
</dbReference>
<protein>
    <submittedName>
        <fullName evidence="3">Probable bifunctional GlmU protein</fullName>
    </submittedName>
</protein>
<evidence type="ECO:0000313" key="3">
    <source>
        <dbReference type="EMBL" id="CAG37652.1"/>
    </source>
</evidence>
<keyword evidence="2" id="KW-0012">Acyltransferase</keyword>
<accession>Q6AJ28</accession>
<keyword evidence="1" id="KW-0808">Transferase</keyword>
<evidence type="ECO:0000256" key="1">
    <source>
        <dbReference type="ARBA" id="ARBA00022679"/>
    </source>
</evidence>